<evidence type="ECO:0000313" key="1">
    <source>
        <dbReference type="EMBL" id="MDN4474766.1"/>
    </source>
</evidence>
<dbReference type="EMBL" id="JAUHPW010000002">
    <property type="protein sequence ID" value="MDN4474766.1"/>
    <property type="molecule type" value="Genomic_DNA"/>
</dbReference>
<gene>
    <name evidence="1" type="ORF">QQX09_02730</name>
</gene>
<protein>
    <submittedName>
        <fullName evidence="1">Uncharacterized protein</fullName>
    </submittedName>
</protein>
<dbReference type="Proteomes" id="UP001172728">
    <property type="component" value="Unassembled WGS sequence"/>
</dbReference>
<sequence>MAVVGDRIAERAAEDFGRSAPRVVSALERLAVSPSADPERIQAAVLLASRGDLTMLDDALEHAADDWPDLLDRAGLAGADWRDRLDDALGRG</sequence>
<reference evidence="1" key="1">
    <citation type="submission" date="2023-06" db="EMBL/GenBank/DDBJ databases">
        <title>Sysu t00192.</title>
        <authorList>
            <person name="Gao L."/>
            <person name="Fang B.-Z."/>
            <person name="Li W.-J."/>
        </authorList>
    </citation>
    <scope>NUCLEOTIDE SEQUENCE</scope>
    <source>
        <strain evidence="1">SYSU T00192</strain>
    </source>
</reference>
<evidence type="ECO:0000313" key="2">
    <source>
        <dbReference type="Proteomes" id="UP001172728"/>
    </source>
</evidence>
<organism evidence="1 2">
    <name type="scientific">Demequina litoralis</name>
    <dbReference type="NCBI Taxonomy" id="3051660"/>
    <lineage>
        <taxon>Bacteria</taxon>
        <taxon>Bacillati</taxon>
        <taxon>Actinomycetota</taxon>
        <taxon>Actinomycetes</taxon>
        <taxon>Micrococcales</taxon>
        <taxon>Demequinaceae</taxon>
        <taxon>Demequina</taxon>
    </lineage>
</organism>
<dbReference type="RefSeq" id="WP_301131176.1">
    <property type="nucleotide sequence ID" value="NZ_JAUHPW010000002.1"/>
</dbReference>
<keyword evidence="2" id="KW-1185">Reference proteome</keyword>
<comment type="caution">
    <text evidence="1">The sequence shown here is derived from an EMBL/GenBank/DDBJ whole genome shotgun (WGS) entry which is preliminary data.</text>
</comment>
<accession>A0ABT8G6K3</accession>
<name>A0ABT8G6K3_9MICO</name>
<proteinExistence type="predicted"/>